<organism evidence="1 2">
    <name type="scientific">Panaeolus cyanescens</name>
    <dbReference type="NCBI Taxonomy" id="181874"/>
    <lineage>
        <taxon>Eukaryota</taxon>
        <taxon>Fungi</taxon>
        <taxon>Dikarya</taxon>
        <taxon>Basidiomycota</taxon>
        <taxon>Agaricomycotina</taxon>
        <taxon>Agaricomycetes</taxon>
        <taxon>Agaricomycetidae</taxon>
        <taxon>Agaricales</taxon>
        <taxon>Agaricineae</taxon>
        <taxon>Galeropsidaceae</taxon>
        <taxon>Panaeolus</taxon>
    </lineage>
</organism>
<name>A0A409WN37_9AGAR</name>
<dbReference type="OrthoDB" id="2789810at2759"/>
<dbReference type="EMBL" id="NHTK01005394">
    <property type="protein sequence ID" value="PPQ79911.1"/>
    <property type="molecule type" value="Genomic_DNA"/>
</dbReference>
<comment type="caution">
    <text evidence="1">The sequence shown here is derived from an EMBL/GenBank/DDBJ whole genome shotgun (WGS) entry which is preliminary data.</text>
</comment>
<sequence>MSLSTLRPTFPPELLSEVVGHLVDLFPHNTRNGVEEMKKEMKKIATVSKSFLPIARAHLFKNITIPVAHIGLSPARVENLANLLSQYPYIERYVKSIVSNCCFMTDKAHDGRLLSLLNLPNVQTLTIGLHQCHHGKPTNSKDWYEGRSSDYFTHLGFRSILEYYLYSGSLTTLKLQFISGVIPYHAILSSTSLDSLQLHCCDQPFFKSSDESLLALSNSSSISKIRIRSSNIPFAVLVHCQNLQVLQFDQDGSIDFRGQSASQYNAICTPLFPSLKRLQIILSACVYVGEKEDDDRQLNSLLDPSPSLNQLTLLIPLERQDLPLVPHLISLESLTIKWSHHHSLYFSDFHRNILRSTVRTLSSLSLPSLKHLCLFLTLNPFVARPDEEQGLMDIATDGVLSLVQFFRSASSSARLPSLQKVSIFLDIGRTVYFAPEERVWDSVGLDAKLTSLLDRLHDVEQTRFDFNVQVSQ</sequence>
<protein>
    <recommendedName>
        <fullName evidence="3">F-box domain-containing protein</fullName>
    </recommendedName>
</protein>
<evidence type="ECO:0008006" key="3">
    <source>
        <dbReference type="Google" id="ProtNLM"/>
    </source>
</evidence>
<evidence type="ECO:0000313" key="1">
    <source>
        <dbReference type="EMBL" id="PPQ79911.1"/>
    </source>
</evidence>
<gene>
    <name evidence="1" type="ORF">CVT24_003554</name>
</gene>
<dbReference type="InParanoid" id="A0A409WN37"/>
<evidence type="ECO:0000313" key="2">
    <source>
        <dbReference type="Proteomes" id="UP000284842"/>
    </source>
</evidence>
<dbReference type="AlphaFoldDB" id="A0A409WN37"/>
<dbReference type="Proteomes" id="UP000284842">
    <property type="component" value="Unassembled WGS sequence"/>
</dbReference>
<reference evidence="1 2" key="1">
    <citation type="journal article" date="2018" name="Evol. Lett.">
        <title>Horizontal gene cluster transfer increased hallucinogenic mushroom diversity.</title>
        <authorList>
            <person name="Reynolds H.T."/>
            <person name="Vijayakumar V."/>
            <person name="Gluck-Thaler E."/>
            <person name="Korotkin H.B."/>
            <person name="Matheny P.B."/>
            <person name="Slot J.C."/>
        </authorList>
    </citation>
    <scope>NUCLEOTIDE SEQUENCE [LARGE SCALE GENOMIC DNA]</scope>
    <source>
        <strain evidence="1 2">2629</strain>
    </source>
</reference>
<accession>A0A409WN37</accession>
<keyword evidence="2" id="KW-1185">Reference proteome</keyword>
<proteinExistence type="predicted"/>